<dbReference type="InterPro" id="IPR052774">
    <property type="entry name" value="Celegans_DevNeuronal_Protein"/>
</dbReference>
<dbReference type="Pfam" id="PF00024">
    <property type="entry name" value="PAN_1"/>
    <property type="match status" value="1"/>
</dbReference>
<evidence type="ECO:0000259" key="1">
    <source>
        <dbReference type="PROSITE" id="PS50948"/>
    </source>
</evidence>
<dbReference type="PROSITE" id="PS50948">
    <property type="entry name" value="PAN"/>
    <property type="match status" value="1"/>
</dbReference>
<dbReference type="SMART" id="SM00473">
    <property type="entry name" value="PAN_AP"/>
    <property type="match status" value="1"/>
</dbReference>
<dbReference type="PANTHER" id="PTHR47327">
    <property type="entry name" value="FI18240P1-RELATED"/>
    <property type="match status" value="1"/>
</dbReference>
<dbReference type="PANTHER" id="PTHR47327:SF1">
    <property type="entry name" value="RE15579P"/>
    <property type="match status" value="1"/>
</dbReference>
<feature type="domain" description="Apple" evidence="1">
    <location>
        <begin position="24"/>
        <end position="107"/>
    </location>
</feature>
<dbReference type="Gene3D" id="3.50.4.10">
    <property type="entry name" value="Hepatocyte Growth Factor"/>
    <property type="match status" value="1"/>
</dbReference>
<evidence type="ECO:0000313" key="3">
    <source>
        <dbReference type="Proteomes" id="UP001054837"/>
    </source>
</evidence>
<evidence type="ECO:0000313" key="2">
    <source>
        <dbReference type="EMBL" id="GIY11118.1"/>
    </source>
</evidence>
<protein>
    <submittedName>
        <fullName evidence="2">Apple domain-containing protein</fullName>
    </submittedName>
</protein>
<dbReference type="AlphaFoldDB" id="A0AAV4QTZ2"/>
<dbReference type="EMBL" id="BPLQ01004864">
    <property type="protein sequence ID" value="GIY11118.1"/>
    <property type="molecule type" value="Genomic_DNA"/>
</dbReference>
<sequence length="114" mass="13356">MKKKKSKQSYFSLKVTNSGIDEPCHRQWAFDRIPGVQLFGYDDKPLSNIESRDNCLEKCSVEDSFVCRSARYDRFNKTCVLSRHDRRTAPEAFRRSLRQVEYLENQCVAGGKHF</sequence>
<comment type="caution">
    <text evidence="2">The sequence shown here is derived from an EMBL/GenBank/DDBJ whole genome shotgun (WGS) entry which is preliminary data.</text>
</comment>
<proteinExistence type="predicted"/>
<reference evidence="2 3" key="1">
    <citation type="submission" date="2021-06" db="EMBL/GenBank/DDBJ databases">
        <title>Caerostris darwini draft genome.</title>
        <authorList>
            <person name="Kono N."/>
            <person name="Arakawa K."/>
        </authorList>
    </citation>
    <scope>NUCLEOTIDE SEQUENCE [LARGE SCALE GENOMIC DNA]</scope>
</reference>
<dbReference type="SUPFAM" id="SSF57414">
    <property type="entry name" value="Hairpin loop containing domain-like"/>
    <property type="match status" value="1"/>
</dbReference>
<dbReference type="Proteomes" id="UP001054837">
    <property type="component" value="Unassembled WGS sequence"/>
</dbReference>
<keyword evidence="3" id="KW-1185">Reference proteome</keyword>
<name>A0AAV4QTZ2_9ARAC</name>
<accession>A0AAV4QTZ2</accession>
<dbReference type="GO" id="GO:0009653">
    <property type="term" value="P:anatomical structure morphogenesis"/>
    <property type="evidence" value="ECO:0007669"/>
    <property type="project" value="TreeGrafter"/>
</dbReference>
<dbReference type="CDD" id="cd01099">
    <property type="entry name" value="PAN_AP_HGF"/>
    <property type="match status" value="1"/>
</dbReference>
<gene>
    <name evidence="2" type="primary">AVEN_60001_1</name>
    <name evidence="2" type="ORF">CDAR_380821</name>
</gene>
<dbReference type="InterPro" id="IPR003609">
    <property type="entry name" value="Pan_app"/>
</dbReference>
<organism evidence="2 3">
    <name type="scientific">Caerostris darwini</name>
    <dbReference type="NCBI Taxonomy" id="1538125"/>
    <lineage>
        <taxon>Eukaryota</taxon>
        <taxon>Metazoa</taxon>
        <taxon>Ecdysozoa</taxon>
        <taxon>Arthropoda</taxon>
        <taxon>Chelicerata</taxon>
        <taxon>Arachnida</taxon>
        <taxon>Araneae</taxon>
        <taxon>Araneomorphae</taxon>
        <taxon>Entelegynae</taxon>
        <taxon>Araneoidea</taxon>
        <taxon>Araneidae</taxon>
        <taxon>Caerostris</taxon>
    </lineage>
</organism>